<dbReference type="PaxDb" id="55529-EKX37059"/>
<dbReference type="Gene3D" id="3.30.40.10">
    <property type="entry name" value="Zinc/RING finger domain, C3HC4 (zinc finger)"/>
    <property type="match status" value="1"/>
</dbReference>
<dbReference type="EMBL" id="JH993064">
    <property type="protein sequence ID" value="EKX37059.1"/>
    <property type="molecule type" value="Genomic_DNA"/>
</dbReference>
<dbReference type="STRING" id="905079.L1IMD0"/>
<dbReference type="GeneID" id="17293821"/>
<organism evidence="2">
    <name type="scientific">Guillardia theta (strain CCMP2712)</name>
    <name type="common">Cryptophyte</name>
    <dbReference type="NCBI Taxonomy" id="905079"/>
    <lineage>
        <taxon>Eukaryota</taxon>
        <taxon>Cryptophyceae</taxon>
        <taxon>Pyrenomonadales</taxon>
        <taxon>Geminigeraceae</taxon>
        <taxon>Guillardia</taxon>
    </lineage>
</organism>
<dbReference type="PANTHER" id="PTHR46573:SF1">
    <property type="entry name" value="WD REPEAT, SAM AND U-BOX DOMAIN-CONTAINING PROTEIN 1"/>
    <property type="match status" value="1"/>
</dbReference>
<dbReference type="Pfam" id="PF04564">
    <property type="entry name" value="U-box"/>
    <property type="match status" value="1"/>
</dbReference>
<dbReference type="GO" id="GO:0016567">
    <property type="term" value="P:protein ubiquitination"/>
    <property type="evidence" value="ECO:0007669"/>
    <property type="project" value="InterPro"/>
</dbReference>
<evidence type="ECO:0000313" key="2">
    <source>
        <dbReference type="EMBL" id="EKX37059.1"/>
    </source>
</evidence>
<feature type="non-terminal residue" evidence="2">
    <location>
        <position position="72"/>
    </location>
</feature>
<dbReference type="InterPro" id="IPR003613">
    <property type="entry name" value="Ubox_domain"/>
</dbReference>
<reference evidence="2 4" key="1">
    <citation type="journal article" date="2012" name="Nature">
        <title>Algal genomes reveal evolutionary mosaicism and the fate of nucleomorphs.</title>
        <authorList>
            <consortium name="DOE Joint Genome Institute"/>
            <person name="Curtis B.A."/>
            <person name="Tanifuji G."/>
            <person name="Burki F."/>
            <person name="Gruber A."/>
            <person name="Irimia M."/>
            <person name="Maruyama S."/>
            <person name="Arias M.C."/>
            <person name="Ball S.G."/>
            <person name="Gile G.H."/>
            <person name="Hirakawa Y."/>
            <person name="Hopkins J.F."/>
            <person name="Kuo A."/>
            <person name="Rensing S.A."/>
            <person name="Schmutz J."/>
            <person name="Symeonidi A."/>
            <person name="Elias M."/>
            <person name="Eveleigh R.J."/>
            <person name="Herman E.K."/>
            <person name="Klute M.J."/>
            <person name="Nakayama T."/>
            <person name="Obornik M."/>
            <person name="Reyes-Prieto A."/>
            <person name="Armbrust E.V."/>
            <person name="Aves S.J."/>
            <person name="Beiko R.G."/>
            <person name="Coutinho P."/>
            <person name="Dacks J.B."/>
            <person name="Durnford D.G."/>
            <person name="Fast N.M."/>
            <person name="Green B.R."/>
            <person name="Grisdale C.J."/>
            <person name="Hempel F."/>
            <person name="Henrissat B."/>
            <person name="Hoppner M.P."/>
            <person name="Ishida K."/>
            <person name="Kim E."/>
            <person name="Koreny L."/>
            <person name="Kroth P.G."/>
            <person name="Liu Y."/>
            <person name="Malik S.B."/>
            <person name="Maier U.G."/>
            <person name="McRose D."/>
            <person name="Mock T."/>
            <person name="Neilson J.A."/>
            <person name="Onodera N.T."/>
            <person name="Poole A.M."/>
            <person name="Pritham E.J."/>
            <person name="Richards T.A."/>
            <person name="Rocap G."/>
            <person name="Roy S.W."/>
            <person name="Sarai C."/>
            <person name="Schaack S."/>
            <person name="Shirato S."/>
            <person name="Slamovits C.H."/>
            <person name="Spencer D.F."/>
            <person name="Suzuki S."/>
            <person name="Worden A.Z."/>
            <person name="Zauner S."/>
            <person name="Barry K."/>
            <person name="Bell C."/>
            <person name="Bharti A.K."/>
            <person name="Crow J.A."/>
            <person name="Grimwood J."/>
            <person name="Kramer R."/>
            <person name="Lindquist E."/>
            <person name="Lucas S."/>
            <person name="Salamov A."/>
            <person name="McFadden G.I."/>
            <person name="Lane C.E."/>
            <person name="Keeling P.J."/>
            <person name="Gray M.W."/>
            <person name="Grigoriev I.V."/>
            <person name="Archibald J.M."/>
        </authorList>
    </citation>
    <scope>NUCLEOTIDE SEQUENCE</scope>
    <source>
        <strain evidence="2 4">CCMP2712</strain>
    </source>
</reference>
<accession>L1IMD0</accession>
<protein>
    <recommendedName>
        <fullName evidence="1">U-box domain-containing protein</fullName>
    </recommendedName>
</protein>
<dbReference type="GO" id="GO:0004842">
    <property type="term" value="F:ubiquitin-protein transferase activity"/>
    <property type="evidence" value="ECO:0007669"/>
    <property type="project" value="InterPro"/>
</dbReference>
<sequence length="72" mass="8374">MAEQQQALPSFFCPISMQLMTDPVNTCDGHTYERSFIETWLQQHRTSPLTGSRLPRRDLVPNLALRNAIQEW</sequence>
<dbReference type="Proteomes" id="UP000011087">
    <property type="component" value="Unassembled WGS sequence"/>
</dbReference>
<dbReference type="HOGENOM" id="CLU_114384_1_1_1"/>
<reference evidence="3" key="3">
    <citation type="submission" date="2015-06" db="UniProtKB">
        <authorList>
            <consortium name="EnsemblProtists"/>
        </authorList>
    </citation>
    <scope>IDENTIFICATION</scope>
</reference>
<dbReference type="InterPro" id="IPR052085">
    <property type="entry name" value="WD-SAM-U-box"/>
</dbReference>
<dbReference type="PANTHER" id="PTHR46573">
    <property type="entry name" value="WD REPEAT, SAM AND U-BOX DOMAIN-CONTAINING PROTEIN 1"/>
    <property type="match status" value="1"/>
</dbReference>
<feature type="domain" description="U-box" evidence="1">
    <location>
        <begin position="6"/>
        <end position="72"/>
    </location>
</feature>
<dbReference type="InterPro" id="IPR013083">
    <property type="entry name" value="Znf_RING/FYVE/PHD"/>
</dbReference>
<dbReference type="KEGG" id="gtt:GUITHDRAFT_78485"/>
<dbReference type="CDD" id="cd16655">
    <property type="entry name" value="RING-Ubox_WDSUB1-like"/>
    <property type="match status" value="1"/>
</dbReference>
<gene>
    <name evidence="2" type="ORF">GUITHDRAFT_78485</name>
</gene>
<reference evidence="4" key="2">
    <citation type="submission" date="2012-11" db="EMBL/GenBank/DDBJ databases">
        <authorList>
            <person name="Kuo A."/>
            <person name="Curtis B.A."/>
            <person name="Tanifuji G."/>
            <person name="Burki F."/>
            <person name="Gruber A."/>
            <person name="Irimia M."/>
            <person name="Maruyama S."/>
            <person name="Arias M.C."/>
            <person name="Ball S.G."/>
            <person name="Gile G.H."/>
            <person name="Hirakawa Y."/>
            <person name="Hopkins J.F."/>
            <person name="Rensing S.A."/>
            <person name="Schmutz J."/>
            <person name="Symeonidi A."/>
            <person name="Elias M."/>
            <person name="Eveleigh R.J."/>
            <person name="Herman E.K."/>
            <person name="Klute M.J."/>
            <person name="Nakayama T."/>
            <person name="Obornik M."/>
            <person name="Reyes-Prieto A."/>
            <person name="Armbrust E.V."/>
            <person name="Aves S.J."/>
            <person name="Beiko R.G."/>
            <person name="Coutinho P."/>
            <person name="Dacks J.B."/>
            <person name="Durnford D.G."/>
            <person name="Fast N.M."/>
            <person name="Green B.R."/>
            <person name="Grisdale C."/>
            <person name="Hempe F."/>
            <person name="Henrissat B."/>
            <person name="Hoppner M.P."/>
            <person name="Ishida K.-I."/>
            <person name="Kim E."/>
            <person name="Koreny L."/>
            <person name="Kroth P.G."/>
            <person name="Liu Y."/>
            <person name="Malik S.-B."/>
            <person name="Maier U.G."/>
            <person name="McRose D."/>
            <person name="Mock T."/>
            <person name="Neilson J.A."/>
            <person name="Onodera N.T."/>
            <person name="Poole A.M."/>
            <person name="Pritham E.J."/>
            <person name="Richards T.A."/>
            <person name="Rocap G."/>
            <person name="Roy S.W."/>
            <person name="Sarai C."/>
            <person name="Schaack S."/>
            <person name="Shirato S."/>
            <person name="Slamovits C.H."/>
            <person name="Spencer D.F."/>
            <person name="Suzuki S."/>
            <person name="Worden A.Z."/>
            <person name="Zauner S."/>
            <person name="Barry K."/>
            <person name="Bell C."/>
            <person name="Bharti A.K."/>
            <person name="Crow J.A."/>
            <person name="Grimwood J."/>
            <person name="Kramer R."/>
            <person name="Lindquist E."/>
            <person name="Lucas S."/>
            <person name="Salamov A."/>
            <person name="McFadden G.I."/>
            <person name="Lane C.E."/>
            <person name="Keeling P.J."/>
            <person name="Gray M.W."/>
            <person name="Grigoriev I.V."/>
            <person name="Archibald J.M."/>
        </authorList>
    </citation>
    <scope>NUCLEOTIDE SEQUENCE</scope>
    <source>
        <strain evidence="4">CCMP2712</strain>
    </source>
</reference>
<dbReference type="PROSITE" id="PS51698">
    <property type="entry name" value="U_BOX"/>
    <property type="match status" value="1"/>
</dbReference>
<dbReference type="SMART" id="SM00504">
    <property type="entry name" value="Ubox"/>
    <property type="match status" value="1"/>
</dbReference>
<dbReference type="OrthoDB" id="10064100at2759"/>
<dbReference type="EnsemblProtists" id="EKX37059">
    <property type="protein sequence ID" value="EKX37059"/>
    <property type="gene ID" value="GUITHDRAFT_78485"/>
</dbReference>
<name>L1IMD0_GUITC</name>
<evidence type="ECO:0000313" key="4">
    <source>
        <dbReference type="Proteomes" id="UP000011087"/>
    </source>
</evidence>
<dbReference type="AlphaFoldDB" id="L1IMD0"/>
<dbReference type="eggNOG" id="ENOG502SAM9">
    <property type="taxonomic scope" value="Eukaryota"/>
</dbReference>
<dbReference type="OMA" id="PLTFELM"/>
<dbReference type="RefSeq" id="XP_005824039.1">
    <property type="nucleotide sequence ID" value="XM_005823982.1"/>
</dbReference>
<evidence type="ECO:0000259" key="1">
    <source>
        <dbReference type="PROSITE" id="PS51698"/>
    </source>
</evidence>
<keyword evidence="4" id="KW-1185">Reference proteome</keyword>
<evidence type="ECO:0000313" key="3">
    <source>
        <dbReference type="EnsemblProtists" id="EKX37059"/>
    </source>
</evidence>
<dbReference type="SUPFAM" id="SSF57850">
    <property type="entry name" value="RING/U-box"/>
    <property type="match status" value="1"/>
</dbReference>
<proteinExistence type="predicted"/>